<feature type="compositionally biased region" description="Low complexity" evidence="1">
    <location>
        <begin position="175"/>
        <end position="191"/>
    </location>
</feature>
<reference evidence="3 4" key="1">
    <citation type="submission" date="2017-04" db="EMBL/GenBank/DDBJ databases">
        <title>The new phylogeny of genus Mycobacterium.</title>
        <authorList>
            <person name="Tortoli E."/>
            <person name="Trovato A."/>
            <person name="Cirillo D.M."/>
        </authorList>
    </citation>
    <scope>NUCLEOTIDE SEQUENCE [LARGE SCALE GENOMIC DNA]</scope>
    <source>
        <strain evidence="3 4">KCTC 19819</strain>
    </source>
</reference>
<evidence type="ECO:0000313" key="4">
    <source>
        <dbReference type="Proteomes" id="UP000193577"/>
    </source>
</evidence>
<dbReference type="AlphaFoldDB" id="A0AA91PBC2"/>
<evidence type="ECO:0008006" key="5">
    <source>
        <dbReference type="Google" id="ProtNLM"/>
    </source>
</evidence>
<keyword evidence="2" id="KW-1133">Transmembrane helix</keyword>
<proteinExistence type="predicted"/>
<feature type="transmembrane region" description="Helical" evidence="2">
    <location>
        <begin position="107"/>
        <end position="124"/>
    </location>
</feature>
<organism evidence="3 4">
    <name type="scientific">Mycolicibacillus koreensis</name>
    <dbReference type="NCBI Taxonomy" id="1069220"/>
    <lineage>
        <taxon>Bacteria</taxon>
        <taxon>Bacillati</taxon>
        <taxon>Actinomycetota</taxon>
        <taxon>Actinomycetes</taxon>
        <taxon>Mycobacteriales</taxon>
        <taxon>Mycobacteriaceae</taxon>
        <taxon>Mycolicibacillus</taxon>
    </lineage>
</organism>
<evidence type="ECO:0000256" key="1">
    <source>
        <dbReference type="SAM" id="MobiDB-lite"/>
    </source>
</evidence>
<dbReference type="Proteomes" id="UP000193577">
    <property type="component" value="Unassembled WGS sequence"/>
</dbReference>
<feature type="region of interest" description="Disordered" evidence="1">
    <location>
        <begin position="175"/>
        <end position="235"/>
    </location>
</feature>
<name>A0AA91PBC2_9MYCO</name>
<feature type="compositionally biased region" description="Basic and acidic residues" evidence="1">
    <location>
        <begin position="201"/>
        <end position="214"/>
    </location>
</feature>
<evidence type="ECO:0000256" key="2">
    <source>
        <dbReference type="SAM" id="Phobius"/>
    </source>
</evidence>
<keyword evidence="2" id="KW-0472">Membrane</keyword>
<accession>A0AA91PBC2</accession>
<feature type="transmembrane region" description="Helical" evidence="2">
    <location>
        <begin position="43"/>
        <end position="64"/>
    </location>
</feature>
<sequence>MTDGTIRMEPMSKLTKAQRQEAELQEMWYRAAFETMRRNRRRIILWLVAATALSVIGNVGKAALTLPPGPTQWLGIGWAAVPPVLLMLAVEALPTLEQMQGAEQDRAVKTITWGIVAAAFGWSAHELYSFTVMVGVLPQLAVLAPVTIDLSILAATRGLVKTAPAWARMKAGVAATAPPTAAQPASVSAATRDGRSAITRRNAETATAKREPEPRIAAPTATANRDGTPRTADATATVPATATPELRDLAEQVHAARVARKLDADDIALILAADADGAALNRIASDHGVHRDVVAKVLGAARQLDHPDQSRALAAV</sequence>
<evidence type="ECO:0000313" key="3">
    <source>
        <dbReference type="EMBL" id="OSC24506.1"/>
    </source>
</evidence>
<dbReference type="EMBL" id="NCXO01000078">
    <property type="protein sequence ID" value="OSC24506.1"/>
    <property type="molecule type" value="Genomic_DNA"/>
</dbReference>
<protein>
    <recommendedName>
        <fullName evidence="5">DUF2637 domain-containing protein</fullName>
    </recommendedName>
</protein>
<comment type="caution">
    <text evidence="3">The sequence shown here is derived from an EMBL/GenBank/DDBJ whole genome shotgun (WGS) entry which is preliminary data.</text>
</comment>
<gene>
    <name evidence="3" type="ORF">B8W67_19530</name>
</gene>
<keyword evidence="4" id="KW-1185">Reference proteome</keyword>
<keyword evidence="2" id="KW-0812">Transmembrane</keyword>
<feature type="transmembrane region" description="Helical" evidence="2">
    <location>
        <begin position="76"/>
        <end position="95"/>
    </location>
</feature>